<dbReference type="Proteomes" id="UP000187012">
    <property type="component" value="Unassembled WGS sequence"/>
</dbReference>
<organism evidence="1 2">
    <name type="scientific">Paraburkholderia ribeironis</name>
    <dbReference type="NCBI Taxonomy" id="1247936"/>
    <lineage>
        <taxon>Bacteria</taxon>
        <taxon>Pseudomonadati</taxon>
        <taxon>Pseudomonadota</taxon>
        <taxon>Betaproteobacteria</taxon>
        <taxon>Burkholderiales</taxon>
        <taxon>Burkholderiaceae</taxon>
        <taxon>Paraburkholderia</taxon>
    </lineage>
</organism>
<protein>
    <submittedName>
        <fullName evidence="1">Uncharacterized protein</fullName>
    </submittedName>
</protein>
<accession>A0A1N7S1C1</accession>
<gene>
    <name evidence="1" type="ORF">BN2475_280022</name>
</gene>
<keyword evidence="2" id="KW-1185">Reference proteome</keyword>
<dbReference type="AlphaFoldDB" id="A0A1N7S1C1"/>
<evidence type="ECO:0000313" key="2">
    <source>
        <dbReference type="Proteomes" id="UP000187012"/>
    </source>
</evidence>
<name>A0A1N7S1C1_9BURK</name>
<reference evidence="1 2" key="1">
    <citation type="submission" date="2016-12" db="EMBL/GenBank/DDBJ databases">
        <authorList>
            <person name="Song W.-J."/>
            <person name="Kurnit D.M."/>
        </authorList>
    </citation>
    <scope>NUCLEOTIDE SEQUENCE [LARGE SCALE GENOMIC DNA]</scope>
    <source>
        <strain evidence="1 2">STM7296</strain>
    </source>
</reference>
<proteinExistence type="predicted"/>
<dbReference type="STRING" id="1247936.BN2475_280022"/>
<sequence>MTCFAQLTHAPHAKLRMSRKVVTAGGAVALCYACGNRIHAARPESHHAFLAHRSTAPKRADQHLACH</sequence>
<evidence type="ECO:0000313" key="1">
    <source>
        <dbReference type="EMBL" id="SIT41121.1"/>
    </source>
</evidence>
<dbReference type="EMBL" id="CYGX02000028">
    <property type="protein sequence ID" value="SIT41121.1"/>
    <property type="molecule type" value="Genomic_DNA"/>
</dbReference>